<dbReference type="InterPro" id="IPR013785">
    <property type="entry name" value="Aldolase_TIM"/>
</dbReference>
<dbReference type="EMBL" id="BLAF01000023">
    <property type="protein sequence ID" value="GES21396.1"/>
    <property type="molecule type" value="Genomic_DNA"/>
</dbReference>
<dbReference type="PANTHER" id="PTHR43273:SF8">
    <property type="entry name" value="RADICAL SAM DOMAIN PROTEIN"/>
    <property type="match status" value="1"/>
</dbReference>
<dbReference type="GO" id="GO:0016491">
    <property type="term" value="F:oxidoreductase activity"/>
    <property type="evidence" value="ECO:0007669"/>
    <property type="project" value="InterPro"/>
</dbReference>
<dbReference type="AlphaFoldDB" id="A0A5M3XKX5"/>
<name>A0A5M3XKX5_9ACTN</name>
<organism evidence="1 2">
    <name type="scientific">Acrocarpospora pleiomorpha</name>
    <dbReference type="NCBI Taxonomy" id="90975"/>
    <lineage>
        <taxon>Bacteria</taxon>
        <taxon>Bacillati</taxon>
        <taxon>Actinomycetota</taxon>
        <taxon>Actinomycetes</taxon>
        <taxon>Streptosporangiales</taxon>
        <taxon>Streptosporangiaceae</taxon>
        <taxon>Acrocarpospora</taxon>
    </lineage>
</organism>
<reference evidence="1 2" key="1">
    <citation type="submission" date="2019-10" db="EMBL/GenBank/DDBJ databases">
        <title>Whole genome shotgun sequence of Acrocarpospora pleiomorpha NBRC 16267.</title>
        <authorList>
            <person name="Ichikawa N."/>
            <person name="Kimura A."/>
            <person name="Kitahashi Y."/>
            <person name="Komaki H."/>
            <person name="Oguchi A."/>
        </authorList>
    </citation>
    <scope>NUCLEOTIDE SEQUENCE [LARGE SCALE GENOMIC DNA]</scope>
    <source>
        <strain evidence="1 2">NBRC 16267</strain>
    </source>
</reference>
<accession>A0A5M3XKX5</accession>
<evidence type="ECO:0008006" key="3">
    <source>
        <dbReference type="Google" id="ProtNLM"/>
    </source>
</evidence>
<dbReference type="Proteomes" id="UP000377595">
    <property type="component" value="Unassembled WGS sequence"/>
</dbReference>
<dbReference type="NCBIfam" id="TIGR04269">
    <property type="entry name" value="SAM_SPASM_FxsB"/>
    <property type="match status" value="1"/>
</dbReference>
<comment type="caution">
    <text evidence="1">The sequence shown here is derived from an EMBL/GenBank/DDBJ whole genome shotgun (WGS) entry which is preliminary data.</text>
</comment>
<keyword evidence="2" id="KW-1185">Reference proteome</keyword>
<evidence type="ECO:0000313" key="2">
    <source>
        <dbReference type="Proteomes" id="UP000377595"/>
    </source>
</evidence>
<dbReference type="Gene3D" id="3.20.20.70">
    <property type="entry name" value="Aldolase class I"/>
    <property type="match status" value="1"/>
</dbReference>
<dbReference type="CDD" id="cd01335">
    <property type="entry name" value="Radical_SAM"/>
    <property type="match status" value="1"/>
</dbReference>
<dbReference type="InterPro" id="IPR058240">
    <property type="entry name" value="rSAM_sf"/>
</dbReference>
<dbReference type="InterPro" id="IPR023867">
    <property type="entry name" value="Sulphatase_maturase_rSAM"/>
</dbReference>
<dbReference type="SUPFAM" id="SSF102114">
    <property type="entry name" value="Radical SAM enzymes"/>
    <property type="match status" value="1"/>
</dbReference>
<dbReference type="NCBIfam" id="TIGR04267">
    <property type="entry name" value="mod_HExxH"/>
    <property type="match status" value="1"/>
</dbReference>
<sequence length="724" mass="79142">MVLSPDTCAQVATRIAEHATRHRLPRIDVILHGGEPLLAGPQRLDDILTTLRGALEGVTEVTFKVHTNGVLLNEAYLDVFSKHRVGVGVSLDGDRAANDRHRRYANGNSSFDKVIRGIGRLRARPELYNGLLCTIDVANDPITVYEALAELDPPRIDFLLPHATWEEPPPRPSPVAYADWLIKIFDRWESDGRPFGIRLFDSVIATTYGRPSMTEAIGLEPSTLVVIDTDGSYEQLDSLKVAFDGAPATGFDVFNDSLDEVARHPGVQARQRGLAGLAETCRQCPVVNSCGGGLYPHRFRAGSFLNPSVYCDDLLKLITHIKESVAMSHHSLTAATLDLLASGFGGEREIQDLAEAQNSLRRSLAMAVRESAPASWAALVELDERAPAAVAKVLAHPYVRVWAVDRLDGKNSPDYLGNIAAAAAAASGSFTGSFTAEVIDGAVYLPGVGTFRGALRGPTATVSVTGGVVDVPGARGEWEPVRFLDDERRVLLEDCDPYRSCHQWPSAARLSDAEFAAWRERYATAWEFITTHLPEYAPGLRAGLTALMPLSPAADGRDVSSAARHAFGAVAAALPHDDATMALLIVHEFQHVKLGAILDMFDLYDEHETGLFYAPWRDDPRPLEGLLQGTYAHLAVTDFWRRYRHVSGDPATAHRHFAQWREHTATAIETLADSGALTELGARFIARMRETAAPWLAEEVPAEALAAARESARRHREAYEARTR</sequence>
<dbReference type="InterPro" id="IPR026337">
    <property type="entry name" value="AKG_HExxH"/>
</dbReference>
<dbReference type="InterPro" id="IPR026335">
    <property type="entry name" value="rSAM_SPASM_FxsB"/>
</dbReference>
<protein>
    <recommendedName>
        <fullName evidence="3">Radical SAM core domain-containing protein</fullName>
    </recommendedName>
</protein>
<dbReference type="PANTHER" id="PTHR43273">
    <property type="entry name" value="ANAEROBIC SULFATASE-MATURATING ENZYME HOMOLOG ASLB-RELATED"/>
    <property type="match status" value="1"/>
</dbReference>
<proteinExistence type="predicted"/>
<gene>
    <name evidence="1" type="ORF">Aple_042920</name>
</gene>
<evidence type="ECO:0000313" key="1">
    <source>
        <dbReference type="EMBL" id="GES21396.1"/>
    </source>
</evidence>